<organism evidence="1 2">
    <name type="scientific">Ziziphus jujuba var. spinosa</name>
    <dbReference type="NCBI Taxonomy" id="714518"/>
    <lineage>
        <taxon>Eukaryota</taxon>
        <taxon>Viridiplantae</taxon>
        <taxon>Streptophyta</taxon>
        <taxon>Embryophyta</taxon>
        <taxon>Tracheophyta</taxon>
        <taxon>Spermatophyta</taxon>
        <taxon>Magnoliopsida</taxon>
        <taxon>eudicotyledons</taxon>
        <taxon>Gunneridae</taxon>
        <taxon>Pentapetalae</taxon>
        <taxon>rosids</taxon>
        <taxon>fabids</taxon>
        <taxon>Rosales</taxon>
        <taxon>Rhamnaceae</taxon>
        <taxon>Paliureae</taxon>
        <taxon>Ziziphus</taxon>
    </lineage>
</organism>
<dbReference type="AlphaFoldDB" id="A0A978UCM5"/>
<dbReference type="EMBL" id="JAEACU010000012">
    <property type="protein sequence ID" value="KAH7512518.1"/>
    <property type="molecule type" value="Genomic_DNA"/>
</dbReference>
<gene>
    <name evidence="1" type="ORF">FEM48_Zijuj12G0099100</name>
</gene>
<accession>A0A978UCM5</accession>
<reference evidence="1" key="1">
    <citation type="journal article" date="2021" name="Front. Plant Sci.">
        <title>Chromosome-Scale Genome Assembly for Chinese Sour Jujube and Insights Into Its Genome Evolution and Domestication Signature.</title>
        <authorList>
            <person name="Shen L.-Y."/>
            <person name="Luo H."/>
            <person name="Wang X.-L."/>
            <person name="Wang X.-M."/>
            <person name="Qiu X.-J."/>
            <person name="Liu H."/>
            <person name="Zhou S.-S."/>
            <person name="Jia K.-H."/>
            <person name="Nie S."/>
            <person name="Bao Y.-T."/>
            <person name="Zhang R.-G."/>
            <person name="Yun Q.-Z."/>
            <person name="Chai Y.-H."/>
            <person name="Lu J.-Y."/>
            <person name="Li Y."/>
            <person name="Zhao S.-W."/>
            <person name="Mao J.-F."/>
            <person name="Jia S.-G."/>
            <person name="Mao Y.-M."/>
        </authorList>
    </citation>
    <scope>NUCLEOTIDE SEQUENCE</scope>
    <source>
        <strain evidence="1">AT0</strain>
        <tissue evidence="1">Leaf</tissue>
    </source>
</reference>
<dbReference type="Proteomes" id="UP000813462">
    <property type="component" value="Unassembled WGS sequence"/>
</dbReference>
<name>A0A978UCM5_ZIZJJ</name>
<sequence>MRMRDIEAQLKVLEVEMSETFLVHYILCTLPQQYGLLKISYNTHKDKWSINEPATMCVQEKGRLAMEEGEKVNLIVLGKKKYQAKQKGKSNIHPQSDIKKDDYTIFGSQWEVNKASTLEIRCPHMWRLLERAN</sequence>
<protein>
    <submittedName>
        <fullName evidence="1">Uncharacterized protein</fullName>
    </submittedName>
</protein>
<evidence type="ECO:0000313" key="1">
    <source>
        <dbReference type="EMBL" id="KAH7512518.1"/>
    </source>
</evidence>
<evidence type="ECO:0000313" key="2">
    <source>
        <dbReference type="Proteomes" id="UP000813462"/>
    </source>
</evidence>
<proteinExistence type="predicted"/>
<comment type="caution">
    <text evidence="1">The sequence shown here is derived from an EMBL/GenBank/DDBJ whole genome shotgun (WGS) entry which is preliminary data.</text>
</comment>